<feature type="domain" description="Phosphoribosyltransferase" evidence="9">
    <location>
        <begin position="150"/>
        <end position="244"/>
    </location>
</feature>
<dbReference type="GO" id="GO:0004749">
    <property type="term" value="F:ribose phosphate diphosphokinase activity"/>
    <property type="evidence" value="ECO:0007669"/>
    <property type="project" value="UniProtKB-EC"/>
</dbReference>
<dbReference type="EC" id="2.7.6.1" evidence="1"/>
<dbReference type="SUPFAM" id="SSF53271">
    <property type="entry name" value="PRTase-like"/>
    <property type="match status" value="1"/>
</dbReference>
<dbReference type="Gene3D" id="3.40.50.2020">
    <property type="match status" value="2"/>
</dbReference>
<dbReference type="InterPro" id="IPR005946">
    <property type="entry name" value="Rib-P_diPkinase"/>
</dbReference>
<evidence type="ECO:0000256" key="4">
    <source>
        <dbReference type="ARBA" id="ARBA00022741"/>
    </source>
</evidence>
<keyword evidence="3 8" id="KW-0545">Nucleotide biosynthesis</keyword>
<dbReference type="GO" id="GO:0006015">
    <property type="term" value="P:5-phosphoribose 1-diphosphate biosynthetic process"/>
    <property type="evidence" value="ECO:0007669"/>
    <property type="project" value="TreeGrafter"/>
</dbReference>
<dbReference type="Pfam" id="PF13793">
    <property type="entry name" value="Pribosyltran_N"/>
    <property type="match status" value="1"/>
</dbReference>
<comment type="catalytic activity">
    <reaction evidence="7">
        <text>D-ribose 5-phosphate + ATP = 5-phospho-alpha-D-ribose 1-diphosphate + AMP + H(+)</text>
        <dbReference type="Rhea" id="RHEA:15609"/>
        <dbReference type="ChEBI" id="CHEBI:15378"/>
        <dbReference type="ChEBI" id="CHEBI:30616"/>
        <dbReference type="ChEBI" id="CHEBI:58017"/>
        <dbReference type="ChEBI" id="CHEBI:78346"/>
        <dbReference type="ChEBI" id="CHEBI:456215"/>
        <dbReference type="EC" id="2.7.6.1"/>
    </reaction>
</comment>
<evidence type="ECO:0000256" key="5">
    <source>
        <dbReference type="ARBA" id="ARBA00022777"/>
    </source>
</evidence>
<dbReference type="SMART" id="SM01400">
    <property type="entry name" value="Pribosyltran_N"/>
    <property type="match status" value="1"/>
</dbReference>
<dbReference type="Pfam" id="PF00156">
    <property type="entry name" value="Pribosyltran"/>
    <property type="match status" value="1"/>
</dbReference>
<comment type="similarity">
    <text evidence="8">Belongs to the ribose-phosphate pyrophosphokinase family.</text>
</comment>
<dbReference type="GO" id="GO:0006164">
    <property type="term" value="P:purine nucleotide biosynthetic process"/>
    <property type="evidence" value="ECO:0007669"/>
    <property type="project" value="TreeGrafter"/>
</dbReference>
<keyword evidence="2" id="KW-0808">Transferase</keyword>
<evidence type="ECO:0000259" key="9">
    <source>
        <dbReference type="Pfam" id="PF00156"/>
    </source>
</evidence>
<dbReference type="GO" id="GO:0005737">
    <property type="term" value="C:cytoplasm"/>
    <property type="evidence" value="ECO:0007669"/>
    <property type="project" value="TreeGrafter"/>
</dbReference>
<evidence type="ECO:0000256" key="6">
    <source>
        <dbReference type="ARBA" id="ARBA00022840"/>
    </source>
</evidence>
<dbReference type="InterPro" id="IPR029099">
    <property type="entry name" value="Pribosyltran_N"/>
</dbReference>
<comment type="caution">
    <text evidence="11">The sequence shown here is derived from an EMBL/GenBank/DDBJ whole genome shotgun (WGS) entry which is preliminary data.</text>
</comment>
<proteinExistence type="inferred from homology"/>
<dbReference type="PANTHER" id="PTHR10210:SF32">
    <property type="entry name" value="RIBOSE-PHOSPHATE PYROPHOSPHOKINASE 2"/>
    <property type="match status" value="1"/>
</dbReference>
<dbReference type="FunFam" id="3.40.50.2020:FF:000014">
    <property type="entry name" value="Ribose-phosphate pyrophosphokinase 1"/>
    <property type="match status" value="1"/>
</dbReference>
<dbReference type="InterPro" id="IPR000836">
    <property type="entry name" value="PRTase_dom"/>
</dbReference>
<dbReference type="GO" id="GO:0016301">
    <property type="term" value="F:kinase activity"/>
    <property type="evidence" value="ECO:0007669"/>
    <property type="project" value="UniProtKB-KW"/>
</dbReference>
<evidence type="ECO:0000256" key="2">
    <source>
        <dbReference type="ARBA" id="ARBA00022679"/>
    </source>
</evidence>
<accession>A0A7C5XJ60</accession>
<keyword evidence="4" id="KW-0547">Nucleotide-binding</keyword>
<dbReference type="InterPro" id="IPR029057">
    <property type="entry name" value="PRTase-like"/>
</dbReference>
<evidence type="ECO:0000256" key="7">
    <source>
        <dbReference type="ARBA" id="ARBA00049535"/>
    </source>
</evidence>
<dbReference type="GO" id="GO:0005524">
    <property type="term" value="F:ATP binding"/>
    <property type="evidence" value="ECO:0007669"/>
    <property type="project" value="UniProtKB-KW"/>
</dbReference>
<sequence>MLFLCLSGTPSSLVKGFEDKCKWKIVKPITKIFPDGEQYLRLPDLETQDVVVIQSLYPDQDRKIIELYLALEAINGSGAKTKFVILPYTAYSRQDKRFLKGEPISVRALYLNLKLLGVDTMVTVDFHSIQSLSSLGFKVFNIMPHTYMLNTINEKIDLVLAPDKGALPRAQEVAKNLDIPYDYIDKFRDRVTGEIKIDQKELNVNGMTIAIVDDIISTGGTIAKAAQALYQSGAKSVIAVVTHSLISSKSIEVLSSANIDKLVTANTINISIDLPKWIYVIDISKHICDEITKWVTY</sequence>
<dbReference type="GO" id="GO:0002189">
    <property type="term" value="C:ribose phosphate diphosphokinase complex"/>
    <property type="evidence" value="ECO:0007669"/>
    <property type="project" value="TreeGrafter"/>
</dbReference>
<dbReference type="CDD" id="cd06223">
    <property type="entry name" value="PRTases_typeI"/>
    <property type="match status" value="1"/>
</dbReference>
<dbReference type="NCBIfam" id="TIGR01251">
    <property type="entry name" value="ribP_PPkin"/>
    <property type="match status" value="1"/>
</dbReference>
<evidence type="ECO:0000256" key="1">
    <source>
        <dbReference type="ARBA" id="ARBA00013247"/>
    </source>
</evidence>
<evidence type="ECO:0000256" key="8">
    <source>
        <dbReference type="RuleBase" id="RU004324"/>
    </source>
</evidence>
<keyword evidence="5 11" id="KW-0418">Kinase</keyword>
<evidence type="ECO:0000259" key="10">
    <source>
        <dbReference type="Pfam" id="PF13793"/>
    </source>
</evidence>
<protein>
    <recommendedName>
        <fullName evidence="1">ribose-phosphate diphosphokinase</fullName>
        <ecNumber evidence="1">2.7.6.1</ecNumber>
    </recommendedName>
</protein>
<evidence type="ECO:0000313" key="11">
    <source>
        <dbReference type="EMBL" id="HHP82363.1"/>
    </source>
</evidence>
<dbReference type="AlphaFoldDB" id="A0A7C5XJ60"/>
<evidence type="ECO:0000256" key="3">
    <source>
        <dbReference type="ARBA" id="ARBA00022727"/>
    </source>
</evidence>
<name>A0A7C5XJ60_9CREN</name>
<dbReference type="GO" id="GO:0000287">
    <property type="term" value="F:magnesium ion binding"/>
    <property type="evidence" value="ECO:0007669"/>
    <property type="project" value="InterPro"/>
</dbReference>
<dbReference type="PANTHER" id="PTHR10210">
    <property type="entry name" value="RIBOSE-PHOSPHATE DIPHOSPHOKINASE FAMILY MEMBER"/>
    <property type="match status" value="1"/>
</dbReference>
<dbReference type="EMBL" id="DRZI01000291">
    <property type="protein sequence ID" value="HHP82363.1"/>
    <property type="molecule type" value="Genomic_DNA"/>
</dbReference>
<reference evidence="11" key="1">
    <citation type="journal article" date="2020" name="mSystems">
        <title>Genome- and Community-Level Interaction Insights into Carbon Utilization and Element Cycling Functions of Hydrothermarchaeota in Hydrothermal Sediment.</title>
        <authorList>
            <person name="Zhou Z."/>
            <person name="Liu Y."/>
            <person name="Xu W."/>
            <person name="Pan J."/>
            <person name="Luo Z.H."/>
            <person name="Li M."/>
        </authorList>
    </citation>
    <scope>NUCLEOTIDE SEQUENCE [LARGE SCALE GENOMIC DNA]</scope>
    <source>
        <strain evidence="11">SpSt-1121</strain>
    </source>
</reference>
<organism evidence="11">
    <name type="scientific">Ignisphaera aggregans</name>
    <dbReference type="NCBI Taxonomy" id="334771"/>
    <lineage>
        <taxon>Archaea</taxon>
        <taxon>Thermoproteota</taxon>
        <taxon>Thermoprotei</taxon>
        <taxon>Desulfurococcales</taxon>
        <taxon>Desulfurococcaceae</taxon>
        <taxon>Ignisphaera</taxon>
    </lineage>
</organism>
<gene>
    <name evidence="11" type="ORF">ENM84_06840</name>
</gene>
<keyword evidence="6" id="KW-0067">ATP-binding</keyword>
<feature type="domain" description="Ribose-phosphate pyrophosphokinase N-terminal" evidence="10">
    <location>
        <begin position="17"/>
        <end position="113"/>
    </location>
</feature>